<name>E5YAW2_BILW3</name>
<dbReference type="HOGENOM" id="CLU_508703_0_0_7"/>
<comment type="catalytic activity">
    <reaction evidence="2">
        <text>2 GTP = 3',3'-c-di-GMP + 2 diphosphate</text>
        <dbReference type="Rhea" id="RHEA:24898"/>
        <dbReference type="ChEBI" id="CHEBI:33019"/>
        <dbReference type="ChEBI" id="CHEBI:37565"/>
        <dbReference type="ChEBI" id="CHEBI:58805"/>
        <dbReference type="EC" id="2.7.7.65"/>
    </reaction>
</comment>
<dbReference type="eggNOG" id="COG3706">
    <property type="taxonomic scope" value="Bacteria"/>
</dbReference>
<dbReference type="NCBIfam" id="TIGR00254">
    <property type="entry name" value="GGDEF"/>
    <property type="match status" value="1"/>
</dbReference>
<comment type="caution">
    <text evidence="5">The sequence shown here is derived from an EMBL/GenBank/DDBJ whole genome shotgun (WGS) entry which is preliminary data.</text>
</comment>
<proteinExistence type="predicted"/>
<keyword evidence="3" id="KW-1133">Transmembrane helix</keyword>
<dbReference type="AlphaFoldDB" id="E5YAW2"/>
<dbReference type="FunFam" id="3.30.70.270:FF:000001">
    <property type="entry name" value="Diguanylate cyclase domain protein"/>
    <property type="match status" value="1"/>
</dbReference>
<dbReference type="PANTHER" id="PTHR45138">
    <property type="entry name" value="REGULATORY COMPONENTS OF SENSORY TRANSDUCTION SYSTEM"/>
    <property type="match status" value="1"/>
</dbReference>
<evidence type="ECO:0000256" key="2">
    <source>
        <dbReference type="ARBA" id="ARBA00034247"/>
    </source>
</evidence>
<dbReference type="GO" id="GO:0005886">
    <property type="term" value="C:plasma membrane"/>
    <property type="evidence" value="ECO:0007669"/>
    <property type="project" value="TreeGrafter"/>
</dbReference>
<reference evidence="5 6" key="2">
    <citation type="submission" date="2013-04" db="EMBL/GenBank/DDBJ databases">
        <title>The Genome Sequence of Bilophila wadsworthia 3_1_6.</title>
        <authorList>
            <consortium name="The Broad Institute Genomics Platform"/>
            <person name="Earl A."/>
            <person name="Ward D."/>
            <person name="Feldgarden M."/>
            <person name="Gevers D."/>
            <person name="Sibley C."/>
            <person name="Strauss J."/>
            <person name="Allen-Vercoe E."/>
            <person name="Walker B."/>
            <person name="Young S."/>
            <person name="Zeng Q."/>
            <person name="Gargeya S."/>
            <person name="Fitzgerald M."/>
            <person name="Haas B."/>
            <person name="Abouelleil A."/>
            <person name="Allen A.W."/>
            <person name="Alvarado L."/>
            <person name="Arachchi H.M."/>
            <person name="Berlin A.M."/>
            <person name="Chapman S.B."/>
            <person name="Gainer-Dewar J."/>
            <person name="Goldberg J."/>
            <person name="Griggs A."/>
            <person name="Gujja S."/>
            <person name="Hansen M."/>
            <person name="Howarth C."/>
            <person name="Imamovic A."/>
            <person name="Ireland A."/>
            <person name="Larimer J."/>
            <person name="McCowan C."/>
            <person name="Murphy C."/>
            <person name="Pearson M."/>
            <person name="Poon T.W."/>
            <person name="Priest M."/>
            <person name="Roberts A."/>
            <person name="Saif S."/>
            <person name="Shea T."/>
            <person name="Sisk P."/>
            <person name="Sykes S."/>
            <person name="Wortman J."/>
            <person name="Nusbaum C."/>
            <person name="Birren B."/>
        </authorList>
    </citation>
    <scope>NUCLEOTIDE SEQUENCE [LARGE SCALE GENOMIC DNA]</scope>
    <source>
        <strain evidence="5 6">3_1_6</strain>
    </source>
</reference>
<accession>E5YAW2</accession>
<feature type="domain" description="GGDEF" evidence="4">
    <location>
        <begin position="399"/>
        <end position="535"/>
    </location>
</feature>
<dbReference type="PROSITE" id="PS50887">
    <property type="entry name" value="GGDEF"/>
    <property type="match status" value="1"/>
</dbReference>
<organism evidence="5 6">
    <name type="scientific">Bilophila wadsworthia (strain 3_1_6)</name>
    <dbReference type="NCBI Taxonomy" id="563192"/>
    <lineage>
        <taxon>Bacteria</taxon>
        <taxon>Pseudomonadati</taxon>
        <taxon>Thermodesulfobacteriota</taxon>
        <taxon>Desulfovibrionia</taxon>
        <taxon>Desulfovibrionales</taxon>
        <taxon>Desulfovibrionaceae</taxon>
        <taxon>Bilophila</taxon>
    </lineage>
</organism>
<dbReference type="EC" id="2.7.7.65" evidence="1"/>
<sequence length="535" mass="60425">MYCKPSRNAEPKRKRQLGINLFPVLVSVPLLALLAFVSFIFTNDLQRIKNLALSTSNSHLPQILAKQQMLLNVENMRRNIALVYSASDPTISRNAGITAQALIAESVFEETSVDFSSKMDEIRPQLLRLIELRQQSYLAEDRLHHAEIFFSNVLGRLLMRAGMEYSYPLRHSARHLDKDFSRNTANKQGLQESLRPLMDMCAKAEQAAPPERTLLKDCGEFRTNWDGIVSNWTQLARGHVEAKQLWNTLDGKLRELSDAVSTHEAEWIYRSMSHINEEVSRIKELFPIMGTALLAGLLATLLLIHLQILRPLSLLSQALRTIRSGHSISELPRVRIRELQDVLDVLPDISRHMDELNTRSGQLAQERDQYADLSFRDALTGVYNRRALEETMERIPARTPLALLMLDLDFFKNYNDRFGHQAGDAALKAVAQATQKALLRDSDRIFRYGGEEFTIILAGAGQYSAMTVAQRILEEVAALDLVHPDSRTGKLTVSIGIAHRSFGEDADICEVLTHADQALYEAKTSGRNRIVLFEG</sequence>
<keyword evidence="3" id="KW-0812">Transmembrane</keyword>
<dbReference type="InterPro" id="IPR043128">
    <property type="entry name" value="Rev_trsase/Diguanyl_cyclase"/>
</dbReference>
<dbReference type="CDD" id="cd01949">
    <property type="entry name" value="GGDEF"/>
    <property type="match status" value="1"/>
</dbReference>
<evidence type="ECO:0000256" key="1">
    <source>
        <dbReference type="ARBA" id="ARBA00012528"/>
    </source>
</evidence>
<keyword evidence="6" id="KW-1185">Reference proteome</keyword>
<dbReference type="GO" id="GO:1902201">
    <property type="term" value="P:negative regulation of bacterial-type flagellum-dependent cell motility"/>
    <property type="evidence" value="ECO:0007669"/>
    <property type="project" value="TreeGrafter"/>
</dbReference>
<reference evidence="5 6" key="1">
    <citation type="submission" date="2010-10" db="EMBL/GenBank/DDBJ databases">
        <authorList>
            <consortium name="The Broad Institute Genome Sequencing Platform"/>
            <person name="Ward D."/>
            <person name="Earl A."/>
            <person name="Feldgarden M."/>
            <person name="Young S.K."/>
            <person name="Gargeya S."/>
            <person name="Zeng Q."/>
            <person name="Alvarado L."/>
            <person name="Berlin A."/>
            <person name="Bochicchio J."/>
            <person name="Chapman S.B."/>
            <person name="Chen Z."/>
            <person name="Freedman E."/>
            <person name="Gellesch M."/>
            <person name="Goldberg J."/>
            <person name="Griggs A."/>
            <person name="Gujja S."/>
            <person name="Heilman E."/>
            <person name="Heiman D."/>
            <person name="Howarth C."/>
            <person name="Mehta T."/>
            <person name="Neiman D."/>
            <person name="Pearson M."/>
            <person name="Roberts A."/>
            <person name="Saif S."/>
            <person name="Shea T."/>
            <person name="Shenoy N."/>
            <person name="Sisk P."/>
            <person name="Stolte C."/>
            <person name="Sykes S."/>
            <person name="White J."/>
            <person name="Yandava C."/>
            <person name="Allen-Vercoe E."/>
            <person name="Sibley C."/>
            <person name="Ambrose C.E."/>
            <person name="Strauss J."/>
            <person name="Daigneault M."/>
            <person name="Haas B."/>
            <person name="Nusbaum C."/>
            <person name="Birren B."/>
        </authorList>
    </citation>
    <scope>NUCLEOTIDE SEQUENCE [LARGE SCALE GENOMIC DNA]</scope>
    <source>
        <strain evidence="5 6">3_1_6</strain>
    </source>
</reference>
<evidence type="ECO:0000313" key="6">
    <source>
        <dbReference type="Proteomes" id="UP000006034"/>
    </source>
</evidence>
<dbReference type="GO" id="GO:0043709">
    <property type="term" value="P:cell adhesion involved in single-species biofilm formation"/>
    <property type="evidence" value="ECO:0007669"/>
    <property type="project" value="TreeGrafter"/>
</dbReference>
<dbReference type="InterPro" id="IPR050469">
    <property type="entry name" value="Diguanylate_Cyclase"/>
</dbReference>
<dbReference type="OrthoDB" id="9778432at2"/>
<dbReference type="PANTHER" id="PTHR45138:SF9">
    <property type="entry name" value="DIGUANYLATE CYCLASE DGCM-RELATED"/>
    <property type="match status" value="1"/>
</dbReference>
<evidence type="ECO:0000313" key="5">
    <source>
        <dbReference type="EMBL" id="EFV42857.1"/>
    </source>
</evidence>
<dbReference type="Pfam" id="PF00990">
    <property type="entry name" value="GGDEF"/>
    <property type="match status" value="1"/>
</dbReference>
<dbReference type="EMBL" id="ADCP02000005">
    <property type="protein sequence ID" value="EFV42857.1"/>
    <property type="molecule type" value="Genomic_DNA"/>
</dbReference>
<keyword evidence="3" id="KW-0472">Membrane</keyword>
<dbReference type="InterPro" id="IPR000160">
    <property type="entry name" value="GGDEF_dom"/>
</dbReference>
<dbReference type="SUPFAM" id="SSF55073">
    <property type="entry name" value="Nucleotide cyclase"/>
    <property type="match status" value="1"/>
</dbReference>
<dbReference type="STRING" id="563192.HMPREF0179_03333"/>
<dbReference type="GeneID" id="78087638"/>
<dbReference type="Proteomes" id="UP000006034">
    <property type="component" value="Unassembled WGS sequence"/>
</dbReference>
<evidence type="ECO:0000259" key="4">
    <source>
        <dbReference type="PROSITE" id="PS50887"/>
    </source>
</evidence>
<dbReference type="SMART" id="SM00267">
    <property type="entry name" value="GGDEF"/>
    <property type="match status" value="1"/>
</dbReference>
<evidence type="ECO:0000256" key="3">
    <source>
        <dbReference type="SAM" id="Phobius"/>
    </source>
</evidence>
<protein>
    <recommendedName>
        <fullName evidence="1">diguanylate cyclase</fullName>
        <ecNumber evidence="1">2.7.7.65</ecNumber>
    </recommendedName>
</protein>
<feature type="transmembrane region" description="Helical" evidence="3">
    <location>
        <begin position="21"/>
        <end position="41"/>
    </location>
</feature>
<dbReference type="RefSeq" id="WP_005030045.1">
    <property type="nucleotide sequence ID" value="NZ_KE150241.1"/>
</dbReference>
<dbReference type="GO" id="GO:0052621">
    <property type="term" value="F:diguanylate cyclase activity"/>
    <property type="evidence" value="ECO:0007669"/>
    <property type="project" value="UniProtKB-EC"/>
</dbReference>
<dbReference type="InterPro" id="IPR029787">
    <property type="entry name" value="Nucleotide_cyclase"/>
</dbReference>
<dbReference type="Gene3D" id="3.30.70.270">
    <property type="match status" value="1"/>
</dbReference>
<gene>
    <name evidence="5" type="ORF">HMPREF0179_03333</name>
</gene>